<keyword evidence="2" id="KW-1185">Reference proteome</keyword>
<dbReference type="Pfam" id="PF07310">
    <property type="entry name" value="PAS_5"/>
    <property type="match status" value="1"/>
</dbReference>
<sequence>MKHATTQALYDYWNQLRGSKPAPERSAIEPGDIRTVLGDTFILEAAEDESYRFRLAGTRMCAAYCRELKGRDFLRLWAGKDREAMDTMLQAITSDAAAAVLGVEGRTDRGQTVDMEILLLPLRMRDQGYTRILGSCTTMTKPYWIGIHPVVKQTISSLRLIWPDEQPFFLRKVNAGSEAHSIITAPSQRLAYRRVGHLTVYEGGKSQPEARHTAE</sequence>
<dbReference type="EMBL" id="QAYG01000002">
    <property type="protein sequence ID" value="PTW61648.1"/>
    <property type="molecule type" value="Genomic_DNA"/>
</dbReference>
<dbReference type="RefSeq" id="WP_107989488.1">
    <property type="nucleotide sequence ID" value="NZ_QAYG01000002.1"/>
</dbReference>
<proteinExistence type="predicted"/>
<dbReference type="InterPro" id="IPR009922">
    <property type="entry name" value="DUF1457"/>
</dbReference>
<dbReference type="Proteomes" id="UP000244081">
    <property type="component" value="Unassembled WGS sequence"/>
</dbReference>
<dbReference type="AlphaFoldDB" id="A0A2T5VD20"/>
<evidence type="ECO:0000313" key="2">
    <source>
        <dbReference type="Proteomes" id="UP000244081"/>
    </source>
</evidence>
<evidence type="ECO:0008006" key="3">
    <source>
        <dbReference type="Google" id="ProtNLM"/>
    </source>
</evidence>
<dbReference type="PIRSF" id="PIRSF031878">
    <property type="entry name" value="UCP031878"/>
    <property type="match status" value="1"/>
</dbReference>
<organism evidence="1 2">
    <name type="scientific">Breoghania corrubedonensis</name>
    <dbReference type="NCBI Taxonomy" id="665038"/>
    <lineage>
        <taxon>Bacteria</taxon>
        <taxon>Pseudomonadati</taxon>
        <taxon>Pseudomonadota</taxon>
        <taxon>Alphaproteobacteria</taxon>
        <taxon>Hyphomicrobiales</taxon>
        <taxon>Stappiaceae</taxon>
        <taxon>Breoghania</taxon>
    </lineage>
</organism>
<comment type="caution">
    <text evidence="1">The sequence shown here is derived from an EMBL/GenBank/DDBJ whole genome shotgun (WGS) entry which is preliminary data.</text>
</comment>
<name>A0A2T5VD20_9HYPH</name>
<protein>
    <recommendedName>
        <fullName evidence="3">PAS domain-containing protein</fullName>
    </recommendedName>
</protein>
<accession>A0A2T5VD20</accession>
<dbReference type="OrthoDB" id="8480244at2"/>
<reference evidence="1 2" key="1">
    <citation type="submission" date="2018-04" db="EMBL/GenBank/DDBJ databases">
        <title>Genomic Encyclopedia of Archaeal and Bacterial Type Strains, Phase II (KMG-II): from individual species to whole genera.</title>
        <authorList>
            <person name="Goeker M."/>
        </authorList>
    </citation>
    <scope>NUCLEOTIDE SEQUENCE [LARGE SCALE GENOMIC DNA]</scope>
    <source>
        <strain evidence="1 2">DSM 23382</strain>
    </source>
</reference>
<evidence type="ECO:0000313" key="1">
    <source>
        <dbReference type="EMBL" id="PTW61648.1"/>
    </source>
</evidence>
<gene>
    <name evidence="1" type="ORF">C8N35_102363</name>
</gene>